<feature type="region of interest" description="Disordered" evidence="1">
    <location>
        <begin position="333"/>
        <end position="409"/>
    </location>
</feature>
<feature type="compositionally biased region" description="Basic and acidic residues" evidence="1">
    <location>
        <begin position="374"/>
        <end position="383"/>
    </location>
</feature>
<feature type="compositionally biased region" description="Basic and acidic residues" evidence="1">
    <location>
        <begin position="415"/>
        <end position="433"/>
    </location>
</feature>
<dbReference type="EMBL" id="OB662017">
    <property type="protein sequence ID" value="CAD7229344.1"/>
    <property type="molecule type" value="Genomic_DNA"/>
</dbReference>
<evidence type="ECO:0000313" key="2">
    <source>
        <dbReference type="EMBL" id="CAD7229344.1"/>
    </source>
</evidence>
<organism evidence="2">
    <name type="scientific">Cyprideis torosa</name>
    <dbReference type="NCBI Taxonomy" id="163714"/>
    <lineage>
        <taxon>Eukaryota</taxon>
        <taxon>Metazoa</taxon>
        <taxon>Ecdysozoa</taxon>
        <taxon>Arthropoda</taxon>
        <taxon>Crustacea</taxon>
        <taxon>Oligostraca</taxon>
        <taxon>Ostracoda</taxon>
        <taxon>Podocopa</taxon>
        <taxon>Podocopida</taxon>
        <taxon>Cytherocopina</taxon>
        <taxon>Cytheroidea</taxon>
        <taxon>Cytherideidae</taxon>
        <taxon>Cyprideis</taxon>
    </lineage>
</organism>
<dbReference type="OrthoDB" id="2419425at2759"/>
<protein>
    <submittedName>
        <fullName evidence="2">Uncharacterized protein</fullName>
    </submittedName>
</protein>
<dbReference type="AlphaFoldDB" id="A0A7R8ZRD6"/>
<proteinExistence type="predicted"/>
<feature type="compositionally biased region" description="Basic and acidic residues" evidence="1">
    <location>
        <begin position="333"/>
        <end position="347"/>
    </location>
</feature>
<evidence type="ECO:0000256" key="1">
    <source>
        <dbReference type="SAM" id="MobiDB-lite"/>
    </source>
</evidence>
<name>A0A7R8ZRD6_9CRUS</name>
<feature type="compositionally biased region" description="Low complexity" evidence="1">
    <location>
        <begin position="349"/>
        <end position="359"/>
    </location>
</feature>
<reference evidence="2" key="1">
    <citation type="submission" date="2020-11" db="EMBL/GenBank/DDBJ databases">
        <authorList>
            <person name="Tran Van P."/>
        </authorList>
    </citation>
    <scope>NUCLEOTIDE SEQUENCE</scope>
</reference>
<gene>
    <name evidence="2" type="ORF">CTOB1V02_LOCUS7216</name>
</gene>
<sequence length="444" mass="51133">MASFDLLENKSRKQLLGIAQELNIPGRTRIAKTEGGREGLIRLIREFREKKVLAPPKKIQLQDLARKMNIQHVSGKSKDLLRYQIREKLDRNSDSVDDWDQNELLCFMKENELPFLHDEEESRWRQRIKNFVSKSPLISRPRDQHPPSQIPQEDEMQTGAGHAKRARREQHRYTATIGGANLRRQYAIDPPHRSVDYHQELEGLRSELEGLGREAIGDLKSMMFQLIIQNPEIHFNIFSVINTQEGNADPKKKDSIEESKTIIPFDLDPENPQTAHDLLFLPSTRDDIIYPSIVRIVPLYPTSNDENSQNANRVFSPILNVLNVKNPLPFDLHDSMEDDTMPGHEAESDSSITNPSSSSWGPNPWFNRQAENTTEDHITRIEVDNDDEGDDSDRYQQRGGVSVPDSWALSVLKAKQREEQSRREQGKSFIREHPPAQLILGFFR</sequence>
<feature type="region of interest" description="Disordered" evidence="1">
    <location>
        <begin position="135"/>
        <end position="170"/>
    </location>
</feature>
<feature type="region of interest" description="Disordered" evidence="1">
    <location>
        <begin position="414"/>
        <end position="433"/>
    </location>
</feature>
<accession>A0A7R8ZRD6</accession>